<dbReference type="EMBL" id="BROD01000001">
    <property type="protein sequence ID" value="GKX65908.1"/>
    <property type="molecule type" value="Genomic_DNA"/>
</dbReference>
<proteinExistence type="predicted"/>
<sequence length="377" mass="43607">MKNKRLLKYFLGSIGDILIALLLTYATLFLSKKFMDYLYREHENRIIAYLWELWRNVKYKILKDPNTIIIGLLIFFMFYLLVTYRKAKSFVSIINETELMANGDLDRIIHVNSNSNINSLAENINNISKQFKNLTIQERNAQKTKNDLITNVSHDLRTPLTSIMGYLEIIDTDKYKDEVELRYYTNIAYEKSKSLNLLINDLFELTKMQNNTINIEKTDINLVELLGQVVAYFEYQFKSADMRSRTNFSNDKLIINADGGKLVRAFENLLSNAIKYGQDGYYVDVVTKREGKMAVVQVVNYGQSIPAVHLPYIFDRMYRTDQSRNSKIAGSGLGLAITKNIIELHEGTIAAYSDDEKTIFEVRLPVKPSIITPYLKE</sequence>
<protein>
    <submittedName>
        <fullName evidence="1">Two-component sensor histidine kinase</fullName>
    </submittedName>
</protein>
<gene>
    <name evidence="1" type="ORF">rsdtw13_11660</name>
</gene>
<accession>A0ACB5RA61</accession>
<dbReference type="Proteomes" id="UP001058074">
    <property type="component" value="Unassembled WGS sequence"/>
</dbReference>
<keyword evidence="2" id="KW-1185">Reference proteome</keyword>
<evidence type="ECO:0000313" key="2">
    <source>
        <dbReference type="Proteomes" id="UP001058074"/>
    </source>
</evidence>
<organism evidence="1 2">
    <name type="scientific">Inconstantimicrobium mannanitabidum</name>
    <dbReference type="NCBI Taxonomy" id="1604901"/>
    <lineage>
        <taxon>Bacteria</taxon>
        <taxon>Bacillati</taxon>
        <taxon>Bacillota</taxon>
        <taxon>Clostridia</taxon>
        <taxon>Eubacteriales</taxon>
        <taxon>Clostridiaceae</taxon>
        <taxon>Inconstantimicrobium</taxon>
    </lineage>
</organism>
<reference evidence="1" key="1">
    <citation type="journal article" date="2025" name="Int. J. Syst. Evol. Microbiol.">
        <title>Inconstantimicrobium mannanitabidum sp. nov., a novel member of the family Clostridiaceae isolated from anoxic soil under the treatment of reductive soil disinfestation.</title>
        <authorList>
            <person name="Ueki A."/>
            <person name="Tonouchi A."/>
            <person name="Honma S."/>
            <person name="Kaku N."/>
            <person name="Ueki K."/>
        </authorList>
    </citation>
    <scope>NUCLEOTIDE SEQUENCE</scope>
    <source>
        <strain evidence="1">TW13</strain>
    </source>
</reference>
<keyword evidence="1" id="KW-0418">Kinase</keyword>
<keyword evidence="1" id="KW-0808">Transferase</keyword>
<name>A0ACB5RA61_9CLOT</name>
<comment type="caution">
    <text evidence="1">The sequence shown here is derived from an EMBL/GenBank/DDBJ whole genome shotgun (WGS) entry which is preliminary data.</text>
</comment>
<evidence type="ECO:0000313" key="1">
    <source>
        <dbReference type="EMBL" id="GKX65908.1"/>
    </source>
</evidence>